<dbReference type="InterPro" id="IPR005108">
    <property type="entry name" value="HELP"/>
</dbReference>
<organism evidence="1 2">
    <name type="scientific">Euplotes crassus</name>
    <dbReference type="NCBI Taxonomy" id="5936"/>
    <lineage>
        <taxon>Eukaryota</taxon>
        <taxon>Sar</taxon>
        <taxon>Alveolata</taxon>
        <taxon>Ciliophora</taxon>
        <taxon>Intramacronucleata</taxon>
        <taxon>Spirotrichea</taxon>
        <taxon>Hypotrichia</taxon>
        <taxon>Euplotida</taxon>
        <taxon>Euplotidae</taxon>
        <taxon>Moneuplotes</taxon>
    </lineage>
</organism>
<gene>
    <name evidence="1" type="ORF">ECRASSUSDP1_LOCUS26195</name>
</gene>
<sequence>MIEIDATQNNREFDFFEGADAGAGEQFMAIRPYEGAIEDPDVHNNVNHDAPDVEYELEYVYGYRAEDIRMNCFYNADKILFTSLLL</sequence>
<dbReference type="EMBL" id="CAMPGE010026997">
    <property type="protein sequence ID" value="CAI2384661.1"/>
    <property type="molecule type" value="Genomic_DNA"/>
</dbReference>
<dbReference type="Pfam" id="PF03451">
    <property type="entry name" value="HELP"/>
    <property type="match status" value="1"/>
</dbReference>
<evidence type="ECO:0000313" key="2">
    <source>
        <dbReference type="Proteomes" id="UP001295684"/>
    </source>
</evidence>
<comment type="caution">
    <text evidence="1">The sequence shown here is derived from an EMBL/GenBank/DDBJ whole genome shotgun (WGS) entry which is preliminary data.</text>
</comment>
<name>A0AAD1Y695_EUPCR</name>
<reference evidence="1" key="1">
    <citation type="submission" date="2023-07" db="EMBL/GenBank/DDBJ databases">
        <authorList>
            <consortium name="AG Swart"/>
            <person name="Singh M."/>
            <person name="Singh A."/>
            <person name="Seah K."/>
            <person name="Emmerich C."/>
        </authorList>
    </citation>
    <scope>NUCLEOTIDE SEQUENCE</scope>
    <source>
        <strain evidence="1">DP1</strain>
    </source>
</reference>
<proteinExistence type="predicted"/>
<accession>A0AAD1Y695</accession>
<dbReference type="AlphaFoldDB" id="A0AAD1Y695"/>
<keyword evidence="2" id="KW-1185">Reference proteome</keyword>
<protein>
    <submittedName>
        <fullName evidence="1">Uncharacterized protein</fullName>
    </submittedName>
</protein>
<evidence type="ECO:0000313" key="1">
    <source>
        <dbReference type="EMBL" id="CAI2384661.1"/>
    </source>
</evidence>
<dbReference type="Proteomes" id="UP001295684">
    <property type="component" value="Unassembled WGS sequence"/>
</dbReference>